<dbReference type="Pfam" id="PF21118">
    <property type="entry name" value="DosC_2nd"/>
    <property type="match status" value="1"/>
</dbReference>
<dbReference type="InterPro" id="IPR050469">
    <property type="entry name" value="Diguanylate_Cyclase"/>
</dbReference>
<evidence type="ECO:0000256" key="8">
    <source>
        <dbReference type="ARBA" id="ARBA00022723"/>
    </source>
</evidence>
<dbReference type="Gene3D" id="1.10.490.10">
    <property type="entry name" value="Globins"/>
    <property type="match status" value="1"/>
</dbReference>
<dbReference type="InterPro" id="IPR039435">
    <property type="entry name" value="DosC_GS"/>
</dbReference>
<dbReference type="InterPro" id="IPR044398">
    <property type="entry name" value="Globin-sensor_dom"/>
</dbReference>
<dbReference type="SUPFAM" id="SSF46458">
    <property type="entry name" value="Globin-like"/>
    <property type="match status" value="1"/>
</dbReference>
<dbReference type="FunFam" id="3.30.70.270:FF:000001">
    <property type="entry name" value="Diguanylate cyclase domain protein"/>
    <property type="match status" value="1"/>
</dbReference>
<dbReference type="SUPFAM" id="SSF55073">
    <property type="entry name" value="Nucleotide cyclase"/>
    <property type="match status" value="1"/>
</dbReference>
<dbReference type="GO" id="GO:0046872">
    <property type="term" value="F:metal ion binding"/>
    <property type="evidence" value="ECO:0007669"/>
    <property type="project" value="UniProtKB-KW"/>
</dbReference>
<dbReference type="CDD" id="cd14757">
    <property type="entry name" value="GS_EcDosC-like_GGDEF"/>
    <property type="match status" value="1"/>
</dbReference>
<dbReference type="OrthoDB" id="9812260at2"/>
<evidence type="ECO:0000256" key="12">
    <source>
        <dbReference type="ARBA" id="ARBA00029839"/>
    </source>
</evidence>
<evidence type="ECO:0000256" key="11">
    <source>
        <dbReference type="ARBA" id="ARBA00023004"/>
    </source>
</evidence>
<dbReference type="PANTHER" id="PTHR45138:SF9">
    <property type="entry name" value="DIGUANYLATE CYCLASE DGCM-RELATED"/>
    <property type="match status" value="1"/>
</dbReference>
<evidence type="ECO:0000256" key="13">
    <source>
        <dbReference type="ARBA" id="ARBA00034247"/>
    </source>
</evidence>
<evidence type="ECO:0000256" key="7">
    <source>
        <dbReference type="ARBA" id="ARBA00022679"/>
    </source>
</evidence>
<keyword evidence="16" id="KW-1185">Reference proteome</keyword>
<comment type="catalytic activity">
    <reaction evidence="13">
        <text>2 GTP = 3',3'-c-di-GMP + 2 diphosphate</text>
        <dbReference type="Rhea" id="RHEA:24898"/>
        <dbReference type="ChEBI" id="CHEBI:33019"/>
        <dbReference type="ChEBI" id="CHEBI:37565"/>
        <dbReference type="ChEBI" id="CHEBI:58805"/>
        <dbReference type="EC" id="2.7.7.65"/>
    </reaction>
</comment>
<dbReference type="EC" id="2.7.7.65" evidence="4"/>
<evidence type="ECO:0000256" key="10">
    <source>
        <dbReference type="ARBA" id="ARBA00022842"/>
    </source>
</evidence>
<dbReference type="GO" id="GO:0019825">
    <property type="term" value="F:oxygen binding"/>
    <property type="evidence" value="ECO:0007669"/>
    <property type="project" value="InterPro"/>
</dbReference>
<keyword evidence="9" id="KW-0547">Nucleotide-binding</keyword>
<dbReference type="InterPro" id="IPR012292">
    <property type="entry name" value="Globin/Proto"/>
</dbReference>
<evidence type="ECO:0000256" key="9">
    <source>
        <dbReference type="ARBA" id="ARBA00022741"/>
    </source>
</evidence>
<accession>A0A7K4EEI4</accession>
<comment type="cofactor">
    <cofactor evidence="1">
        <name>Mg(2+)</name>
        <dbReference type="ChEBI" id="CHEBI:18420"/>
    </cofactor>
</comment>
<evidence type="ECO:0000313" key="15">
    <source>
        <dbReference type="EMBL" id="NNJ15769.1"/>
    </source>
</evidence>
<keyword evidence="8" id="KW-0479">Metal-binding</keyword>
<evidence type="ECO:0000256" key="6">
    <source>
        <dbReference type="ARBA" id="ARBA00022617"/>
    </source>
</evidence>
<comment type="subcellular location">
    <subcellularLocation>
        <location evidence="3">Cell inner membrane</location>
    </subcellularLocation>
</comment>
<dbReference type="InterPro" id="IPR009050">
    <property type="entry name" value="Globin-like_sf"/>
</dbReference>
<name>A0A7K4EEI4_9PSED</name>
<dbReference type="UniPathway" id="UPA00599"/>
<keyword evidence="11" id="KW-0408">Iron</keyword>
<dbReference type="InterPro" id="IPR029787">
    <property type="entry name" value="Nucleotide_cyclase"/>
</dbReference>
<keyword evidence="7" id="KW-0808">Transferase</keyword>
<comment type="caution">
    <text evidence="15">The sequence shown here is derived from an EMBL/GenBank/DDBJ whole genome shotgun (WGS) entry which is preliminary data.</text>
</comment>
<reference evidence="15 16" key="1">
    <citation type="journal article" date="2013" name="Genome Announc.">
        <title>Genome Sequence of Naphthalene-Degrading Soil Bacterium Pseudomonas putida CSV86.</title>
        <authorList>
            <person name="Phale P.S."/>
            <person name="Paliwal V."/>
            <person name="Raju S.C."/>
            <person name="Modak A."/>
            <person name="Purohit H.J."/>
        </authorList>
    </citation>
    <scope>NUCLEOTIDE SEQUENCE [LARGE SCALE GENOMIC DNA]</scope>
    <source>
        <strain evidence="15 16">CSV86</strain>
    </source>
</reference>
<dbReference type="GO" id="GO:0000166">
    <property type="term" value="F:nucleotide binding"/>
    <property type="evidence" value="ECO:0007669"/>
    <property type="project" value="UniProtKB-KW"/>
</dbReference>
<protein>
    <recommendedName>
        <fullName evidence="5">Diguanylate cyclase DosC</fullName>
        <ecNumber evidence="4">2.7.7.65</ecNumber>
    </recommendedName>
    <alternativeName>
        <fullName evidence="12">Direct oxygen-sensing cyclase</fullName>
    </alternativeName>
</protein>
<dbReference type="PANTHER" id="PTHR45138">
    <property type="entry name" value="REGULATORY COMPONENTS OF SENSORY TRANSDUCTION SYSTEM"/>
    <property type="match status" value="1"/>
</dbReference>
<dbReference type="EMBL" id="AMWJ02000001">
    <property type="protein sequence ID" value="NNJ15769.1"/>
    <property type="molecule type" value="Genomic_DNA"/>
</dbReference>
<dbReference type="PROSITE" id="PS50887">
    <property type="entry name" value="GGDEF"/>
    <property type="match status" value="1"/>
</dbReference>
<comment type="cofactor">
    <cofactor evidence="2">
        <name>heme</name>
        <dbReference type="ChEBI" id="CHEBI:30413"/>
    </cofactor>
</comment>
<dbReference type="InterPro" id="IPR043128">
    <property type="entry name" value="Rev_trsase/Diguanyl_cyclase"/>
</dbReference>
<dbReference type="GO" id="GO:0020037">
    <property type="term" value="F:heme binding"/>
    <property type="evidence" value="ECO:0007669"/>
    <property type="project" value="InterPro"/>
</dbReference>
<evidence type="ECO:0000256" key="5">
    <source>
        <dbReference type="ARBA" id="ARBA00015125"/>
    </source>
</evidence>
<evidence type="ECO:0000256" key="4">
    <source>
        <dbReference type="ARBA" id="ARBA00012528"/>
    </source>
</evidence>
<keyword evidence="10" id="KW-0460">Magnesium</keyword>
<keyword evidence="6" id="KW-0349">Heme</keyword>
<dbReference type="GO" id="GO:0052621">
    <property type="term" value="F:diguanylate cyclase activity"/>
    <property type="evidence" value="ECO:0007669"/>
    <property type="project" value="UniProtKB-EC"/>
</dbReference>
<dbReference type="SMART" id="SM00267">
    <property type="entry name" value="GGDEF"/>
    <property type="match status" value="1"/>
</dbReference>
<proteinExistence type="predicted"/>
<evidence type="ECO:0000256" key="2">
    <source>
        <dbReference type="ARBA" id="ARBA00001971"/>
    </source>
</evidence>
<evidence type="ECO:0000259" key="14">
    <source>
        <dbReference type="PROSITE" id="PS50887"/>
    </source>
</evidence>
<dbReference type="GO" id="GO:0005886">
    <property type="term" value="C:plasma membrane"/>
    <property type="evidence" value="ECO:0007669"/>
    <property type="project" value="UniProtKB-SubCell"/>
</dbReference>
<dbReference type="Gene3D" id="3.30.70.270">
    <property type="match status" value="1"/>
</dbReference>
<evidence type="ECO:0000256" key="3">
    <source>
        <dbReference type="ARBA" id="ARBA00004533"/>
    </source>
</evidence>
<feature type="domain" description="GGDEF" evidence="14">
    <location>
        <begin position="325"/>
        <end position="458"/>
    </location>
</feature>
<dbReference type="InterPro" id="IPR048442">
    <property type="entry name" value="DosC_2nd"/>
</dbReference>
<dbReference type="Proteomes" id="UP000010448">
    <property type="component" value="Unassembled WGS sequence"/>
</dbReference>
<dbReference type="Pfam" id="PF11563">
    <property type="entry name" value="Protoglobin"/>
    <property type="match status" value="1"/>
</dbReference>
<gene>
    <name evidence="15" type="ORF">CSV86_011250</name>
</gene>
<dbReference type="InterPro" id="IPR000160">
    <property type="entry name" value="GGDEF_dom"/>
</dbReference>
<dbReference type="CDD" id="cd01949">
    <property type="entry name" value="GGDEF"/>
    <property type="match status" value="1"/>
</dbReference>
<sequence length="461" mass="51793">MPSVSPEVQAREWHSMVAQFPDALTHALKGLVETHKATLAARFYEQMLADPNASLILSHEDVKSRLGSSMQAWLVKVYSARAGDDFLPLVALQKQVGEVHARIDVPLHLVLGGARYLKKQLYQLIAEQGWAAQEHAQILRLASETMDLAMEIMSHAYSRSHDRNSRNEEGYRLFSVLQNITTERERQRGALLDWENSLMFDLAMGASGANLPRLAAADFGLWFRHKGAYAFQNTRESEQILAIIRHVDDELLPRFLAAAGDEAARMSLLREIRDRTKSLMFNLDSLFNSANELESGRDVLTRMLNRKFLPVVIGNEIAIAQKTGQRFSVLSVDIDHFKSINDRFGHDAGDLVLQQAAEILSSHSRAGDYVFRMGGEEFLMILVDINNANALKVAEKLRHKIGAETFNLTEGRKHRLTVSIGVATYSGHPDYQHLLRQADQAMYQAKQGGRDRVVSYDTLDG</sequence>
<organism evidence="15 16">
    <name type="scientific">Pseudomonas bharatica CSV86</name>
    <dbReference type="NCBI Taxonomy" id="1005395"/>
    <lineage>
        <taxon>Bacteria</taxon>
        <taxon>Pseudomonadati</taxon>
        <taxon>Pseudomonadota</taxon>
        <taxon>Gammaproteobacteria</taxon>
        <taxon>Pseudomonadales</taxon>
        <taxon>Pseudomonadaceae</taxon>
        <taxon>Pseudomonas</taxon>
        <taxon>Pseudomonas bharatica</taxon>
    </lineage>
</organism>
<evidence type="ECO:0000313" key="16">
    <source>
        <dbReference type="Proteomes" id="UP000010448"/>
    </source>
</evidence>
<dbReference type="Pfam" id="PF00990">
    <property type="entry name" value="GGDEF"/>
    <property type="match status" value="1"/>
</dbReference>
<dbReference type="AlphaFoldDB" id="A0A7K4EEI4"/>
<evidence type="ECO:0000256" key="1">
    <source>
        <dbReference type="ARBA" id="ARBA00001946"/>
    </source>
</evidence>
<dbReference type="NCBIfam" id="TIGR00254">
    <property type="entry name" value="GGDEF"/>
    <property type="match status" value="1"/>
</dbReference>